<accession>A0ABY1BG30</accession>
<organism evidence="1 2">
    <name type="scientific">Pseudomonas cuatrocienegasensis</name>
    <dbReference type="NCBI Taxonomy" id="543360"/>
    <lineage>
        <taxon>Bacteria</taxon>
        <taxon>Pseudomonadati</taxon>
        <taxon>Pseudomonadota</taxon>
        <taxon>Gammaproteobacteria</taxon>
        <taxon>Pseudomonadales</taxon>
        <taxon>Pseudomonadaceae</taxon>
        <taxon>Pseudomonas</taxon>
    </lineage>
</organism>
<dbReference type="Proteomes" id="UP000198512">
    <property type="component" value="Unassembled WGS sequence"/>
</dbReference>
<proteinExistence type="predicted"/>
<name>A0ABY1BG30_9PSED</name>
<dbReference type="CDD" id="cd05233">
    <property type="entry name" value="SDR_c"/>
    <property type="match status" value="1"/>
</dbReference>
<dbReference type="Pfam" id="PF00106">
    <property type="entry name" value="adh_short"/>
    <property type="match status" value="1"/>
</dbReference>
<dbReference type="PANTHER" id="PTHR43431">
    <property type="entry name" value="OXIDOREDUCTASE, SHORT CHAIN DEHYDROGENASE/REDUCTASE FAMILY (AFU_ORTHOLOGUE AFUA_5G14000)"/>
    <property type="match status" value="1"/>
</dbReference>
<keyword evidence="2" id="KW-1185">Reference proteome</keyword>
<protein>
    <submittedName>
        <fullName evidence="1">NADP-dependent 3-hydroxy acid dehydrogenase YdfG</fullName>
    </submittedName>
</protein>
<dbReference type="EMBL" id="FOFP01000009">
    <property type="protein sequence ID" value="SEQ76710.1"/>
    <property type="molecule type" value="Genomic_DNA"/>
</dbReference>
<evidence type="ECO:0000313" key="1">
    <source>
        <dbReference type="EMBL" id="SEQ76710.1"/>
    </source>
</evidence>
<gene>
    <name evidence="1" type="ORF">SAMN05216600_109180</name>
</gene>
<evidence type="ECO:0000313" key="2">
    <source>
        <dbReference type="Proteomes" id="UP000198512"/>
    </source>
</evidence>
<dbReference type="InterPro" id="IPR002347">
    <property type="entry name" value="SDR_fam"/>
</dbReference>
<dbReference type="SUPFAM" id="SSF51735">
    <property type="entry name" value="NAD(P)-binding Rossmann-fold domains"/>
    <property type="match status" value="1"/>
</dbReference>
<sequence>MALSKTAVIFGAGPGIGAAAAREFAALGYRLALVARTEGNLAWLVAQFKAGGATAKAFLADAADGKSIDAAVGEIRAWAGGDPSVVLFNAFTSQPWGATHQVDPTAFARSLIVNAGAAQHLVHLFAPALIEAGEGSLLFTGNGFALTPRGQGFGTLSAGKSAMRSVALTLAQDLAGSGVRVGLLTVNGPTARGTEFDPDVIAAEFVKLHEGTVTDTEIIFNGTATT</sequence>
<comment type="caution">
    <text evidence="1">The sequence shown here is derived from an EMBL/GenBank/DDBJ whole genome shotgun (WGS) entry which is preliminary data.</text>
</comment>
<reference evidence="1 2" key="1">
    <citation type="submission" date="2016-10" db="EMBL/GenBank/DDBJ databases">
        <authorList>
            <person name="Varghese N."/>
            <person name="Submissions S."/>
        </authorList>
    </citation>
    <scope>NUCLEOTIDE SEQUENCE [LARGE SCALE GENOMIC DNA]</scope>
    <source>
        <strain evidence="1 2">CIP 109853</strain>
    </source>
</reference>
<dbReference type="Gene3D" id="3.40.50.720">
    <property type="entry name" value="NAD(P)-binding Rossmann-like Domain"/>
    <property type="match status" value="1"/>
</dbReference>
<dbReference type="InterPro" id="IPR036291">
    <property type="entry name" value="NAD(P)-bd_dom_sf"/>
</dbReference>
<dbReference type="RefSeq" id="WP_069517177.1">
    <property type="nucleotide sequence ID" value="NZ_FOFP01000009.1"/>
</dbReference>
<dbReference type="PRINTS" id="PR00081">
    <property type="entry name" value="GDHRDH"/>
</dbReference>
<dbReference type="PANTHER" id="PTHR43431:SF1">
    <property type="entry name" value="OS08G0476300 PROTEIN"/>
    <property type="match status" value="1"/>
</dbReference>